<dbReference type="GO" id="GO:0003700">
    <property type="term" value="F:DNA-binding transcription factor activity"/>
    <property type="evidence" value="ECO:0007669"/>
    <property type="project" value="InterPro"/>
</dbReference>
<dbReference type="Proteomes" id="UP000636793">
    <property type="component" value="Unassembled WGS sequence"/>
</dbReference>
<gene>
    <name evidence="10" type="primary">soxR</name>
    <name evidence="10" type="ORF">GCM10011492_40710</name>
</gene>
<dbReference type="PRINTS" id="PR00040">
    <property type="entry name" value="HTHMERR"/>
</dbReference>
<sequence>MDTHDLLPVGTVAKRSGFAASALRYYEAQGLIHADRNSGGQRRFERSVLRRLAFIRAASNVGLTLEEIRDELERLPDGRTPTKADWQRITTHWRGRLNDQIAALERLRDGLDSCIGCGCLSLRRCTISNPADRAADGNGAPGAAFLPPLLRRPHKPA</sequence>
<dbReference type="SUPFAM" id="SSF46955">
    <property type="entry name" value="Putative DNA-binding domain"/>
    <property type="match status" value="1"/>
</dbReference>
<keyword evidence="3" id="KW-0408">Iron</keyword>
<dbReference type="AlphaFoldDB" id="A0A916X0J8"/>
<dbReference type="CDD" id="cd01110">
    <property type="entry name" value="HTH_SoxR"/>
    <property type="match status" value="1"/>
</dbReference>
<keyword evidence="11" id="KW-1185">Reference proteome</keyword>
<evidence type="ECO:0000313" key="11">
    <source>
        <dbReference type="Proteomes" id="UP000636793"/>
    </source>
</evidence>
<keyword evidence="1" id="KW-0001">2Fe-2S</keyword>
<keyword evidence="5" id="KW-0805">Transcription regulation</keyword>
<dbReference type="Gene3D" id="1.10.1660.10">
    <property type="match status" value="1"/>
</dbReference>
<dbReference type="PANTHER" id="PTHR30204">
    <property type="entry name" value="REDOX-CYCLING DRUG-SENSING TRANSCRIPTIONAL ACTIVATOR SOXR"/>
    <property type="match status" value="1"/>
</dbReference>
<evidence type="ECO:0000256" key="3">
    <source>
        <dbReference type="ARBA" id="ARBA00023004"/>
    </source>
</evidence>
<dbReference type="InterPro" id="IPR015358">
    <property type="entry name" value="Tscrpt_reg_MerR_DNA-bd"/>
</dbReference>
<dbReference type="GO" id="GO:0003677">
    <property type="term" value="F:DNA binding"/>
    <property type="evidence" value="ECO:0007669"/>
    <property type="project" value="UniProtKB-KW"/>
</dbReference>
<dbReference type="GO" id="GO:0006979">
    <property type="term" value="P:response to oxidative stress"/>
    <property type="evidence" value="ECO:0007669"/>
    <property type="project" value="InterPro"/>
</dbReference>
<dbReference type="EMBL" id="BMHI01000007">
    <property type="protein sequence ID" value="GGB45432.1"/>
    <property type="molecule type" value="Genomic_DNA"/>
</dbReference>
<proteinExistence type="predicted"/>
<dbReference type="InterPro" id="IPR009061">
    <property type="entry name" value="DNA-bd_dom_put_sf"/>
</dbReference>
<dbReference type="Pfam" id="PF09278">
    <property type="entry name" value="MerR-DNA-bind"/>
    <property type="match status" value="1"/>
</dbReference>
<dbReference type="GO" id="GO:0051537">
    <property type="term" value="F:2 iron, 2 sulfur cluster binding"/>
    <property type="evidence" value="ECO:0007669"/>
    <property type="project" value="UniProtKB-KW"/>
</dbReference>
<dbReference type="InterPro" id="IPR047057">
    <property type="entry name" value="MerR_fam"/>
</dbReference>
<keyword evidence="2" id="KW-0479">Metal-binding</keyword>
<feature type="domain" description="HTH merR-type" evidence="9">
    <location>
        <begin position="6"/>
        <end position="74"/>
    </location>
</feature>
<accession>A0A916X0J8</accession>
<dbReference type="NCBIfam" id="TIGR01950">
    <property type="entry name" value="SoxR"/>
    <property type="match status" value="1"/>
</dbReference>
<dbReference type="GO" id="GO:0046872">
    <property type="term" value="F:metal ion binding"/>
    <property type="evidence" value="ECO:0007669"/>
    <property type="project" value="UniProtKB-KW"/>
</dbReference>
<evidence type="ECO:0000256" key="6">
    <source>
        <dbReference type="ARBA" id="ARBA00023125"/>
    </source>
</evidence>
<dbReference type="Pfam" id="PF00376">
    <property type="entry name" value="MerR"/>
    <property type="match status" value="1"/>
</dbReference>
<dbReference type="PANTHER" id="PTHR30204:SF0">
    <property type="entry name" value="REDOX-SENSITIVE TRANSCRIPTIONAL ACTIVATOR SOXR"/>
    <property type="match status" value="1"/>
</dbReference>
<evidence type="ECO:0000256" key="4">
    <source>
        <dbReference type="ARBA" id="ARBA00023014"/>
    </source>
</evidence>
<name>A0A916X0J8_9MICO</name>
<reference evidence="10" key="2">
    <citation type="submission" date="2020-09" db="EMBL/GenBank/DDBJ databases">
        <authorList>
            <person name="Sun Q."/>
            <person name="Zhou Y."/>
        </authorList>
    </citation>
    <scope>NUCLEOTIDE SEQUENCE</scope>
    <source>
        <strain evidence="10">CGMCC 1.15085</strain>
    </source>
</reference>
<comment type="caution">
    <text evidence="10">The sequence shown here is derived from an EMBL/GenBank/DDBJ whole genome shotgun (WGS) entry which is preliminary data.</text>
</comment>
<evidence type="ECO:0000256" key="2">
    <source>
        <dbReference type="ARBA" id="ARBA00022723"/>
    </source>
</evidence>
<keyword evidence="6" id="KW-0238">DNA-binding</keyword>
<dbReference type="InterPro" id="IPR010211">
    <property type="entry name" value="Redox-sen_tscrpt-act_SoxR"/>
</dbReference>
<protein>
    <submittedName>
        <fullName evidence="10">Redox-sensitive transcriptional activator SoxR</fullName>
    </submittedName>
</protein>
<evidence type="ECO:0000256" key="5">
    <source>
        <dbReference type="ARBA" id="ARBA00023015"/>
    </source>
</evidence>
<evidence type="ECO:0000259" key="9">
    <source>
        <dbReference type="PROSITE" id="PS50937"/>
    </source>
</evidence>
<feature type="region of interest" description="Disordered" evidence="8">
    <location>
        <begin position="131"/>
        <end position="157"/>
    </location>
</feature>
<evidence type="ECO:0000256" key="1">
    <source>
        <dbReference type="ARBA" id="ARBA00022714"/>
    </source>
</evidence>
<keyword evidence="7" id="KW-0804">Transcription</keyword>
<dbReference type="SMART" id="SM00422">
    <property type="entry name" value="HTH_MERR"/>
    <property type="match status" value="1"/>
</dbReference>
<organism evidence="10 11">
    <name type="scientific">Flexivirga endophytica</name>
    <dbReference type="NCBI Taxonomy" id="1849103"/>
    <lineage>
        <taxon>Bacteria</taxon>
        <taxon>Bacillati</taxon>
        <taxon>Actinomycetota</taxon>
        <taxon>Actinomycetes</taxon>
        <taxon>Micrococcales</taxon>
        <taxon>Dermacoccaceae</taxon>
        <taxon>Flexivirga</taxon>
    </lineage>
</organism>
<dbReference type="PROSITE" id="PS50937">
    <property type="entry name" value="HTH_MERR_2"/>
    <property type="match status" value="1"/>
</dbReference>
<dbReference type="RefSeq" id="WP_188838903.1">
    <property type="nucleotide sequence ID" value="NZ_BMHI01000007.1"/>
</dbReference>
<keyword evidence="4" id="KW-0411">Iron-sulfur</keyword>
<evidence type="ECO:0000256" key="8">
    <source>
        <dbReference type="SAM" id="MobiDB-lite"/>
    </source>
</evidence>
<evidence type="ECO:0000256" key="7">
    <source>
        <dbReference type="ARBA" id="ARBA00023163"/>
    </source>
</evidence>
<reference evidence="10" key="1">
    <citation type="journal article" date="2014" name="Int. J. Syst. Evol. Microbiol.">
        <title>Complete genome sequence of Corynebacterium casei LMG S-19264T (=DSM 44701T), isolated from a smear-ripened cheese.</title>
        <authorList>
            <consortium name="US DOE Joint Genome Institute (JGI-PGF)"/>
            <person name="Walter F."/>
            <person name="Albersmeier A."/>
            <person name="Kalinowski J."/>
            <person name="Ruckert C."/>
        </authorList>
    </citation>
    <scope>NUCLEOTIDE SEQUENCE</scope>
    <source>
        <strain evidence="10">CGMCC 1.15085</strain>
    </source>
</reference>
<evidence type="ECO:0000313" key="10">
    <source>
        <dbReference type="EMBL" id="GGB45432.1"/>
    </source>
</evidence>
<dbReference type="InterPro" id="IPR000551">
    <property type="entry name" value="MerR-type_HTH_dom"/>
</dbReference>